<dbReference type="PANTHER" id="PTHR15337:SF1">
    <property type="entry name" value="ANTERIOR GRADIENT PROTEIN 2 HOMOLOG"/>
    <property type="match status" value="1"/>
</dbReference>
<keyword evidence="5" id="KW-0256">Endoplasmic reticulum</keyword>
<dbReference type="STRING" id="372326.A0A1V4KBU9"/>
<dbReference type="Pfam" id="PF13899">
    <property type="entry name" value="Thioredoxin_7"/>
    <property type="match status" value="1"/>
</dbReference>
<comment type="subcellular location">
    <subcellularLocation>
        <location evidence="1">Endoplasmic reticulum</location>
    </subcellularLocation>
    <subcellularLocation>
        <location evidence="2">Secreted</location>
    </subcellularLocation>
</comment>
<sequence>MFLEGMEDSFLTQEIKELMRGDTLLDIILTNKKEPVKDVKVGDSLGYSDHGIVELGILSWSFLMQARLCLRLGPSQEKRVTVMTKEMPLRLVELVNESKKAVGTAAFTLQPDHLHTLAGVWARTPGAAMEKSYVSVFLLLVAISCALAAKDAGKKETKETTAKPKLPQTLSRGWGDQLIWTQTYEEALFRAKHSNKPLMIIHHLDDCPHSQALKKAFAESKDVQKLAEQFILLNLVYETTDKNLSPDGQYVPRILFIDPSLTVRADITGRYSNRLYAYEPSDISLLYSNMQKAQKLLKTEL</sequence>
<accession>A0A1V4KBU9</accession>
<dbReference type="CDD" id="cd02960">
    <property type="entry name" value="AGR"/>
    <property type="match status" value="1"/>
</dbReference>
<dbReference type="PANTHER" id="PTHR15337">
    <property type="entry name" value="ANTERIOR GRADIENT PROTEIN-RELATED"/>
    <property type="match status" value="1"/>
</dbReference>
<dbReference type="AlphaFoldDB" id="A0A1V4KBU9"/>
<dbReference type="GO" id="GO:0005783">
    <property type="term" value="C:endoplasmic reticulum"/>
    <property type="evidence" value="ECO:0007669"/>
    <property type="project" value="UniProtKB-SubCell"/>
</dbReference>
<dbReference type="InterPro" id="IPR036249">
    <property type="entry name" value="Thioredoxin-like_sf"/>
</dbReference>
<protein>
    <submittedName>
        <fullName evidence="7">Anterior gradient 2-like protein</fullName>
    </submittedName>
</protein>
<evidence type="ECO:0000256" key="3">
    <source>
        <dbReference type="ARBA" id="ARBA00022525"/>
    </source>
</evidence>
<comment type="caution">
    <text evidence="7">The sequence shown here is derived from an EMBL/GenBank/DDBJ whole genome shotgun (WGS) entry which is preliminary data.</text>
</comment>
<evidence type="ECO:0000313" key="7">
    <source>
        <dbReference type="EMBL" id="OPJ81888.1"/>
    </source>
</evidence>
<dbReference type="Proteomes" id="UP000190648">
    <property type="component" value="Unassembled WGS sequence"/>
</dbReference>
<keyword evidence="8" id="KW-1185">Reference proteome</keyword>
<evidence type="ECO:0000256" key="5">
    <source>
        <dbReference type="ARBA" id="ARBA00022824"/>
    </source>
</evidence>
<dbReference type="FunFam" id="3.40.30.10:FF:000036">
    <property type="entry name" value="anterior gradient protein 2 homolog"/>
    <property type="match status" value="1"/>
</dbReference>
<dbReference type="SUPFAM" id="SSF52833">
    <property type="entry name" value="Thioredoxin-like"/>
    <property type="match status" value="1"/>
</dbReference>
<name>A0A1V4KBU9_PATFA</name>
<comment type="similarity">
    <text evidence="6">Belongs to the AGR family.</text>
</comment>
<evidence type="ECO:0000256" key="6">
    <source>
        <dbReference type="ARBA" id="ARBA00038124"/>
    </source>
</evidence>
<organism evidence="7 8">
    <name type="scientific">Patagioenas fasciata monilis</name>
    <dbReference type="NCBI Taxonomy" id="372326"/>
    <lineage>
        <taxon>Eukaryota</taxon>
        <taxon>Metazoa</taxon>
        <taxon>Chordata</taxon>
        <taxon>Craniata</taxon>
        <taxon>Vertebrata</taxon>
        <taxon>Euteleostomi</taxon>
        <taxon>Archelosauria</taxon>
        <taxon>Archosauria</taxon>
        <taxon>Dinosauria</taxon>
        <taxon>Saurischia</taxon>
        <taxon>Theropoda</taxon>
        <taxon>Coelurosauria</taxon>
        <taxon>Aves</taxon>
        <taxon>Neognathae</taxon>
        <taxon>Neoaves</taxon>
        <taxon>Columbimorphae</taxon>
        <taxon>Columbiformes</taxon>
        <taxon>Columbidae</taxon>
        <taxon>Patagioenas</taxon>
    </lineage>
</organism>
<keyword evidence="3" id="KW-0964">Secreted</keyword>
<evidence type="ECO:0000256" key="1">
    <source>
        <dbReference type="ARBA" id="ARBA00004240"/>
    </source>
</evidence>
<reference evidence="7 8" key="1">
    <citation type="submission" date="2016-02" db="EMBL/GenBank/DDBJ databases">
        <title>Band-tailed pigeon sequencing and assembly.</title>
        <authorList>
            <person name="Soares A.E."/>
            <person name="Novak B.J."/>
            <person name="Rice E.S."/>
            <person name="O'Connell B."/>
            <person name="Chang D."/>
            <person name="Weber S."/>
            <person name="Shapiro B."/>
        </authorList>
    </citation>
    <scope>NUCLEOTIDE SEQUENCE [LARGE SCALE GENOMIC DNA]</scope>
    <source>
        <strain evidence="7">BTP2013</strain>
        <tissue evidence="7">Blood</tissue>
    </source>
</reference>
<dbReference type="Gene3D" id="3.40.30.10">
    <property type="entry name" value="Glutaredoxin"/>
    <property type="match status" value="1"/>
</dbReference>
<dbReference type="GO" id="GO:0002162">
    <property type="term" value="F:dystroglycan binding"/>
    <property type="evidence" value="ECO:0007669"/>
    <property type="project" value="TreeGrafter"/>
</dbReference>
<dbReference type="EMBL" id="LSYS01003958">
    <property type="protein sequence ID" value="OPJ81888.1"/>
    <property type="molecule type" value="Genomic_DNA"/>
</dbReference>
<evidence type="ECO:0000256" key="2">
    <source>
        <dbReference type="ARBA" id="ARBA00004613"/>
    </source>
</evidence>
<proteinExistence type="inferred from homology"/>
<dbReference type="GO" id="GO:0005576">
    <property type="term" value="C:extracellular region"/>
    <property type="evidence" value="ECO:0007669"/>
    <property type="project" value="UniProtKB-SubCell"/>
</dbReference>
<dbReference type="InterPro" id="IPR051099">
    <property type="entry name" value="AGR/TXD"/>
</dbReference>
<keyword evidence="4" id="KW-0732">Signal</keyword>
<gene>
    <name evidence="7" type="primary">AGR2</name>
    <name evidence="7" type="ORF">AV530_014420</name>
</gene>
<dbReference type="OrthoDB" id="262308at2759"/>
<evidence type="ECO:0000313" key="8">
    <source>
        <dbReference type="Proteomes" id="UP000190648"/>
    </source>
</evidence>
<evidence type="ECO:0000256" key="4">
    <source>
        <dbReference type="ARBA" id="ARBA00022729"/>
    </source>
</evidence>